<feature type="transmembrane region" description="Helical" evidence="9">
    <location>
        <begin position="34"/>
        <end position="55"/>
    </location>
</feature>
<protein>
    <recommendedName>
        <fullName evidence="2">histidine kinase</fullName>
        <ecNumber evidence="2">2.7.13.3</ecNumber>
    </recommendedName>
</protein>
<dbReference type="GO" id="GO:0016020">
    <property type="term" value="C:membrane"/>
    <property type="evidence" value="ECO:0007669"/>
    <property type="project" value="InterPro"/>
</dbReference>
<dbReference type="SUPFAM" id="SSF55874">
    <property type="entry name" value="ATPase domain of HSP90 chaperone/DNA topoisomerase II/histidine kinase"/>
    <property type="match status" value="1"/>
</dbReference>
<gene>
    <name evidence="12" type="ORF">BN4615_P7172</name>
</gene>
<evidence type="ECO:0000256" key="4">
    <source>
        <dbReference type="ARBA" id="ARBA00022679"/>
    </source>
</evidence>
<feature type="domain" description="Signal transduction histidine kinase subgroup 3 dimerisation and phosphoacceptor" evidence="11">
    <location>
        <begin position="132"/>
        <end position="194"/>
    </location>
</feature>
<dbReference type="InterPro" id="IPR050482">
    <property type="entry name" value="Sensor_HK_TwoCompSys"/>
</dbReference>
<evidence type="ECO:0000256" key="8">
    <source>
        <dbReference type="ARBA" id="ARBA00023012"/>
    </source>
</evidence>
<dbReference type="InterPro" id="IPR011712">
    <property type="entry name" value="Sig_transdc_His_kin_sub3_dim/P"/>
</dbReference>
<proteinExistence type="predicted"/>
<feature type="domain" description="Histidine kinase/HSP90-like ATPase" evidence="10">
    <location>
        <begin position="233"/>
        <end position="304"/>
    </location>
</feature>
<dbReference type="EC" id="2.7.13.3" evidence="2"/>
<evidence type="ECO:0000256" key="5">
    <source>
        <dbReference type="ARBA" id="ARBA00022741"/>
    </source>
</evidence>
<keyword evidence="4" id="KW-0808">Transferase</keyword>
<keyword evidence="3" id="KW-0597">Phosphoprotein</keyword>
<evidence type="ECO:0000256" key="1">
    <source>
        <dbReference type="ARBA" id="ARBA00000085"/>
    </source>
</evidence>
<dbReference type="GO" id="GO:0046983">
    <property type="term" value="F:protein dimerization activity"/>
    <property type="evidence" value="ECO:0007669"/>
    <property type="project" value="InterPro"/>
</dbReference>
<keyword evidence="9" id="KW-0812">Transmembrane</keyword>
<dbReference type="Pfam" id="PF07730">
    <property type="entry name" value="HisKA_3"/>
    <property type="match status" value="1"/>
</dbReference>
<sequence length="319" mass="32762">MKRYGEARVTVAGVAGVAGALSLAVTLAHPLAGWAGVNAAALVVEVSVLLVLTVLTVRRSPARQAACCAALTGSAVALILLRAVWQGPPPLVLGACAAWALGAVAATGVGLYLRRLDDNRRRAIAEATRAQRLGLARDLHDFVAHDVNGMLVQAQAAQVVAGSLPEPVADALRRIEDAGQRALASLDRTVHALGERGPGIEGLARLADAFSPGVRVELAVEPGLAARHEVSSLAYRVVTEALTNVRRHAPRATSVVVEVREEGGVLRVRVADDGGGSSPSTRIGGFGLAGLADLLEARGGRLTAGPHGGGWQLDAEIPA</sequence>
<evidence type="ECO:0000256" key="3">
    <source>
        <dbReference type="ARBA" id="ARBA00022553"/>
    </source>
</evidence>
<dbReference type="InterPro" id="IPR036890">
    <property type="entry name" value="HATPase_C_sf"/>
</dbReference>
<dbReference type="EMBL" id="LT559118">
    <property type="protein sequence ID" value="SBO97656.1"/>
    <property type="molecule type" value="Genomic_DNA"/>
</dbReference>
<reference evidence="12" key="1">
    <citation type="submission" date="2016-04" db="EMBL/GenBank/DDBJ databases">
        <authorList>
            <person name="Evans L.H."/>
            <person name="Alamgir A."/>
            <person name="Owens N."/>
            <person name="Weber N.D."/>
            <person name="Virtaneva K."/>
            <person name="Barbian K."/>
            <person name="Babar A."/>
            <person name="Rosenke K."/>
        </authorList>
    </citation>
    <scope>NUCLEOTIDE SEQUENCE</scope>
    <source>
        <strain evidence="12">Nono1</strain>
    </source>
</reference>
<feature type="transmembrane region" description="Helical" evidence="9">
    <location>
        <begin position="91"/>
        <end position="113"/>
    </location>
</feature>
<evidence type="ECO:0000256" key="6">
    <source>
        <dbReference type="ARBA" id="ARBA00022777"/>
    </source>
</evidence>
<keyword evidence="9" id="KW-0472">Membrane</keyword>
<dbReference type="GO" id="GO:0000155">
    <property type="term" value="F:phosphorelay sensor kinase activity"/>
    <property type="evidence" value="ECO:0007669"/>
    <property type="project" value="InterPro"/>
</dbReference>
<dbReference type="CDD" id="cd16917">
    <property type="entry name" value="HATPase_UhpB-NarQ-NarX-like"/>
    <property type="match status" value="1"/>
</dbReference>
<evidence type="ECO:0000259" key="10">
    <source>
        <dbReference type="Pfam" id="PF02518"/>
    </source>
</evidence>
<organism evidence="12">
    <name type="scientific">Nonomuraea gerenzanensis</name>
    <dbReference type="NCBI Taxonomy" id="93944"/>
    <lineage>
        <taxon>Bacteria</taxon>
        <taxon>Bacillati</taxon>
        <taxon>Actinomycetota</taxon>
        <taxon>Actinomycetes</taxon>
        <taxon>Streptosporangiales</taxon>
        <taxon>Streptosporangiaceae</taxon>
        <taxon>Nonomuraea</taxon>
    </lineage>
</organism>
<keyword evidence="9" id="KW-1133">Transmembrane helix</keyword>
<keyword evidence="7" id="KW-0067">ATP-binding</keyword>
<dbReference type="Gene3D" id="3.30.565.10">
    <property type="entry name" value="Histidine kinase-like ATPase, C-terminal domain"/>
    <property type="match status" value="1"/>
</dbReference>
<dbReference type="InterPro" id="IPR003594">
    <property type="entry name" value="HATPase_dom"/>
</dbReference>
<feature type="transmembrane region" description="Helical" evidence="9">
    <location>
        <begin position="7"/>
        <end position="28"/>
    </location>
</feature>
<keyword evidence="8" id="KW-0902">Two-component regulatory system</keyword>
<evidence type="ECO:0000256" key="9">
    <source>
        <dbReference type="SAM" id="Phobius"/>
    </source>
</evidence>
<evidence type="ECO:0000256" key="2">
    <source>
        <dbReference type="ARBA" id="ARBA00012438"/>
    </source>
</evidence>
<dbReference type="AlphaFoldDB" id="A0A1M4EG13"/>
<accession>A0A1M4EG13</accession>
<dbReference type="Gene3D" id="1.20.5.1930">
    <property type="match status" value="1"/>
</dbReference>
<name>A0A1M4EG13_9ACTN</name>
<feature type="transmembrane region" description="Helical" evidence="9">
    <location>
        <begin position="67"/>
        <end position="85"/>
    </location>
</feature>
<evidence type="ECO:0000259" key="11">
    <source>
        <dbReference type="Pfam" id="PF07730"/>
    </source>
</evidence>
<keyword evidence="5" id="KW-0547">Nucleotide-binding</keyword>
<keyword evidence="6 12" id="KW-0418">Kinase</keyword>
<dbReference type="Pfam" id="PF02518">
    <property type="entry name" value="HATPase_c"/>
    <property type="match status" value="1"/>
</dbReference>
<evidence type="ECO:0000256" key="7">
    <source>
        <dbReference type="ARBA" id="ARBA00022840"/>
    </source>
</evidence>
<dbReference type="PANTHER" id="PTHR24421:SF10">
    <property type="entry name" value="NITRATE_NITRITE SENSOR PROTEIN NARQ"/>
    <property type="match status" value="1"/>
</dbReference>
<evidence type="ECO:0000313" key="12">
    <source>
        <dbReference type="EMBL" id="SBO97656.1"/>
    </source>
</evidence>
<dbReference type="PANTHER" id="PTHR24421">
    <property type="entry name" value="NITRATE/NITRITE SENSOR PROTEIN NARX-RELATED"/>
    <property type="match status" value="1"/>
</dbReference>
<comment type="catalytic activity">
    <reaction evidence="1">
        <text>ATP + protein L-histidine = ADP + protein N-phospho-L-histidine.</text>
        <dbReference type="EC" id="2.7.13.3"/>
    </reaction>
</comment>
<dbReference type="GO" id="GO:0005524">
    <property type="term" value="F:ATP binding"/>
    <property type="evidence" value="ECO:0007669"/>
    <property type="project" value="UniProtKB-KW"/>
</dbReference>